<evidence type="ECO:0000256" key="3">
    <source>
        <dbReference type="ARBA" id="ARBA00022741"/>
    </source>
</evidence>
<dbReference type="RefSeq" id="WP_111324629.1">
    <property type="nucleotide sequence ID" value="NZ_BIFX01000001.1"/>
</dbReference>
<feature type="active site" description="Proton acceptor" evidence="8">
    <location>
        <position position="187"/>
    </location>
</feature>
<organism evidence="11 12">
    <name type="scientific">Thermosporothrix hazakensis</name>
    <dbReference type="NCBI Taxonomy" id="644383"/>
    <lineage>
        <taxon>Bacteria</taxon>
        <taxon>Bacillati</taxon>
        <taxon>Chloroflexota</taxon>
        <taxon>Ktedonobacteria</taxon>
        <taxon>Ktedonobacterales</taxon>
        <taxon>Thermosporotrichaceae</taxon>
        <taxon>Thermosporothrix</taxon>
    </lineage>
</organism>
<protein>
    <submittedName>
        <fullName evidence="11">Kanamycin kinase/aminoglycoside 3'-phosphotransferase-2</fullName>
    </submittedName>
</protein>
<dbReference type="GO" id="GO:0016773">
    <property type="term" value="F:phosphotransferase activity, alcohol group as acceptor"/>
    <property type="evidence" value="ECO:0007669"/>
    <property type="project" value="InterPro"/>
</dbReference>
<evidence type="ECO:0000256" key="6">
    <source>
        <dbReference type="ARBA" id="ARBA00023251"/>
    </source>
</evidence>
<dbReference type="Pfam" id="PF01636">
    <property type="entry name" value="APH"/>
    <property type="match status" value="1"/>
</dbReference>
<dbReference type="AlphaFoldDB" id="A0A326U2D3"/>
<evidence type="ECO:0000313" key="12">
    <source>
        <dbReference type="Proteomes" id="UP000248806"/>
    </source>
</evidence>
<evidence type="ECO:0000256" key="9">
    <source>
        <dbReference type="PIRSR" id="PIRSR000706-2"/>
    </source>
</evidence>
<sequence length="265" mass="30362">MEQQQGFSALPQTLQELLEPYKTAGMIADEIGCSLSRVFQIGPYYLKMTPESAAIKLLAEKERLEWLQGRLPVPQVHFYGQDERFEYLLLSTVPGKLSCDRLFLSDLPALVRLLAEGLRQIHAIPIADCPFDMRLEQRLSRARSYVYSNRIADAPSWAFRSAEEARALYERLAQTQPPEDPVLTHGDYCLPNILIQSWRISGFIDLAQAGVADRYFDLALACRSLLYNFPEAEPLLPEFFQTYGISSVDREKLDYYRLLDELTEL</sequence>
<dbReference type="Gene3D" id="3.30.200.20">
    <property type="entry name" value="Phosphorylase Kinase, domain 1"/>
    <property type="match status" value="1"/>
</dbReference>
<dbReference type="PIRSF" id="PIRSF000706">
    <property type="entry name" value="Kanamycin_kin"/>
    <property type="match status" value="1"/>
</dbReference>
<dbReference type="PANTHER" id="PTHR21310">
    <property type="entry name" value="AMINOGLYCOSIDE PHOSPHOTRANSFERASE-RELATED-RELATED"/>
    <property type="match status" value="1"/>
</dbReference>
<keyword evidence="5 7" id="KW-0067">ATP-binding</keyword>
<dbReference type="GO" id="GO:0046677">
    <property type="term" value="P:response to antibiotic"/>
    <property type="evidence" value="ECO:0007669"/>
    <property type="project" value="UniProtKB-KW"/>
</dbReference>
<dbReference type="CDD" id="cd05150">
    <property type="entry name" value="APH"/>
    <property type="match status" value="1"/>
</dbReference>
<dbReference type="GO" id="GO:0005524">
    <property type="term" value="F:ATP binding"/>
    <property type="evidence" value="ECO:0007669"/>
    <property type="project" value="UniProtKB-KW"/>
</dbReference>
<dbReference type="Gene3D" id="3.90.1200.10">
    <property type="match status" value="1"/>
</dbReference>
<dbReference type="PANTHER" id="PTHR21310:SF41">
    <property type="entry name" value="3'-PHOSPHOTRANSFERASE, PUTATIVE-RELATED"/>
    <property type="match status" value="1"/>
</dbReference>
<reference evidence="11 12" key="1">
    <citation type="submission" date="2018-06" db="EMBL/GenBank/DDBJ databases">
        <title>Genomic Encyclopedia of Archaeal and Bacterial Type Strains, Phase II (KMG-II): from individual species to whole genera.</title>
        <authorList>
            <person name="Goeker M."/>
        </authorList>
    </citation>
    <scope>NUCLEOTIDE SEQUENCE [LARGE SCALE GENOMIC DNA]</scope>
    <source>
        <strain evidence="11 12">ATCC BAA-1881</strain>
    </source>
</reference>
<evidence type="ECO:0000256" key="5">
    <source>
        <dbReference type="ARBA" id="ARBA00022840"/>
    </source>
</evidence>
<keyword evidence="9" id="KW-0479">Metal-binding</keyword>
<evidence type="ECO:0000313" key="11">
    <source>
        <dbReference type="EMBL" id="PZW25448.1"/>
    </source>
</evidence>
<comment type="similarity">
    <text evidence="1 7">Belongs to the aminoglycoside phosphotransferase family.</text>
</comment>
<accession>A0A326U2D3</accession>
<dbReference type="OrthoDB" id="3806873at2"/>
<dbReference type="GO" id="GO:0016301">
    <property type="term" value="F:kinase activity"/>
    <property type="evidence" value="ECO:0007669"/>
    <property type="project" value="UniProtKB-KW"/>
</dbReference>
<proteinExistence type="inferred from homology"/>
<feature type="binding site" evidence="9">
    <location>
        <position position="192"/>
    </location>
    <ligand>
        <name>Mg(2+)</name>
        <dbReference type="ChEBI" id="CHEBI:18420"/>
    </ligand>
</feature>
<dbReference type="EMBL" id="QKUF01000018">
    <property type="protein sequence ID" value="PZW25448.1"/>
    <property type="molecule type" value="Genomic_DNA"/>
</dbReference>
<keyword evidence="4 7" id="KW-0418">Kinase</keyword>
<keyword evidence="2 7" id="KW-0808">Transferase</keyword>
<evidence type="ECO:0000256" key="7">
    <source>
        <dbReference type="PIRNR" id="PIRNR000706"/>
    </source>
</evidence>
<evidence type="ECO:0000256" key="8">
    <source>
        <dbReference type="PIRSR" id="PIRSR000706-1"/>
    </source>
</evidence>
<dbReference type="InterPro" id="IPR011009">
    <property type="entry name" value="Kinase-like_dom_sf"/>
</dbReference>
<evidence type="ECO:0000259" key="10">
    <source>
        <dbReference type="Pfam" id="PF01636"/>
    </source>
</evidence>
<feature type="domain" description="Aminoglycoside phosphotransferase" evidence="10">
    <location>
        <begin position="42"/>
        <end position="254"/>
    </location>
</feature>
<keyword evidence="6 7" id="KW-0046">Antibiotic resistance</keyword>
<evidence type="ECO:0000256" key="1">
    <source>
        <dbReference type="ARBA" id="ARBA00006219"/>
    </source>
</evidence>
<keyword evidence="3 7" id="KW-0547">Nucleotide-binding</keyword>
<keyword evidence="9" id="KW-0460">Magnesium</keyword>
<gene>
    <name evidence="11" type="ORF">EI42_04292</name>
</gene>
<evidence type="ECO:0000256" key="2">
    <source>
        <dbReference type="ARBA" id="ARBA00022679"/>
    </source>
</evidence>
<name>A0A326U2D3_THEHA</name>
<dbReference type="NCBIfam" id="NF033068">
    <property type="entry name" value="APH_3p"/>
    <property type="match status" value="1"/>
</dbReference>
<dbReference type="SUPFAM" id="SSF56112">
    <property type="entry name" value="Protein kinase-like (PK-like)"/>
    <property type="match status" value="1"/>
</dbReference>
<feature type="binding site" evidence="9">
    <location>
        <position position="205"/>
    </location>
    <ligand>
        <name>Mg(2+)</name>
        <dbReference type="ChEBI" id="CHEBI:18420"/>
    </ligand>
</feature>
<comment type="caution">
    <text evidence="11">The sequence shown here is derived from an EMBL/GenBank/DDBJ whole genome shotgun (WGS) entry which is preliminary data.</text>
</comment>
<dbReference type="InterPro" id="IPR051678">
    <property type="entry name" value="AGP_Transferase"/>
</dbReference>
<keyword evidence="12" id="KW-1185">Reference proteome</keyword>
<dbReference type="InterPro" id="IPR002575">
    <property type="entry name" value="Aminoglycoside_PTrfase"/>
</dbReference>
<evidence type="ECO:0000256" key="4">
    <source>
        <dbReference type="ARBA" id="ARBA00022777"/>
    </source>
</evidence>
<dbReference type="GO" id="GO:0046872">
    <property type="term" value="F:metal ion binding"/>
    <property type="evidence" value="ECO:0007669"/>
    <property type="project" value="UniProtKB-KW"/>
</dbReference>
<dbReference type="Proteomes" id="UP000248806">
    <property type="component" value="Unassembled WGS sequence"/>
</dbReference>
<dbReference type="InterPro" id="IPR024165">
    <property type="entry name" value="Kan/Strep_kinase"/>
</dbReference>